<protein>
    <submittedName>
        <fullName evidence="3">Putative UBX domain protein</fullName>
    </submittedName>
</protein>
<organism evidence="3 4">
    <name type="scientific">Byssochlamys spectabilis</name>
    <name type="common">Paecilomyces variotii</name>
    <dbReference type="NCBI Taxonomy" id="264951"/>
    <lineage>
        <taxon>Eukaryota</taxon>
        <taxon>Fungi</taxon>
        <taxon>Dikarya</taxon>
        <taxon>Ascomycota</taxon>
        <taxon>Pezizomycotina</taxon>
        <taxon>Eurotiomycetes</taxon>
        <taxon>Eurotiomycetidae</taxon>
        <taxon>Eurotiales</taxon>
        <taxon>Thermoascaceae</taxon>
        <taxon>Paecilomyces</taxon>
    </lineage>
</organism>
<dbReference type="InterPro" id="IPR029071">
    <property type="entry name" value="Ubiquitin-like_domsf"/>
</dbReference>
<dbReference type="PROSITE" id="PS50033">
    <property type="entry name" value="UBX"/>
    <property type="match status" value="1"/>
</dbReference>
<name>A0A443I2R6_BYSSP</name>
<evidence type="ECO:0000313" key="3">
    <source>
        <dbReference type="EMBL" id="RWQ98301.1"/>
    </source>
</evidence>
<evidence type="ECO:0000313" key="4">
    <source>
        <dbReference type="Proteomes" id="UP000283841"/>
    </source>
</evidence>
<proteinExistence type="predicted"/>
<feature type="compositionally biased region" description="Polar residues" evidence="1">
    <location>
        <begin position="231"/>
        <end position="240"/>
    </location>
</feature>
<dbReference type="InterPro" id="IPR059238">
    <property type="entry name" value="UBX1_UBXN9"/>
</dbReference>
<dbReference type="InterPro" id="IPR021569">
    <property type="entry name" value="TUG-UBL1"/>
</dbReference>
<dbReference type="GO" id="GO:0005634">
    <property type="term" value="C:nucleus"/>
    <property type="evidence" value="ECO:0007669"/>
    <property type="project" value="TreeGrafter"/>
</dbReference>
<evidence type="ECO:0000259" key="2">
    <source>
        <dbReference type="PROSITE" id="PS50033"/>
    </source>
</evidence>
<sequence length="513" mass="55033">MSSHVVVIDASARRATVKTTPNKHLADILQEACAKLNLDANQYGLKRKSKQLDLSLSFRLSGLSSGAKLELVQASRSPSVVTVGLQLPESEAQGVPNGRILDKFPSNTTLWLVLRKFEAGVAGDGKTRNLTGRGAPATDSGSAGAGRLYYQTPVLQIMGRELSSFTDLQKSLAQLGYNSGNVLMRLSFRTTSEPLEEAMQKIGEYFQSFEDKSGEIAEAVAPIQEGRTIDDTNPSVTARVSPTPDPAAEAVGGIPAEPVSQPAAPETPSTEPPQTQTVFSRPVTVYRPPSSSTPQSAQTKYDENDYIPSVEHAKSHQDRLNASSRPTRLPTDAEIAAKAAAEQQLLASIKEIDVKVRFPDQSQVVAKFGQEDTGKTLYDFVRSCLDEPFTAEKFNLSTPGAPALIGGKRSHSSIPDSDTSLLIRDLGMKGRMLVNFSWDPNASLAARGSGAMLLKPELRSQAQDIKVEEIKALEEPEQPSRSLGGPSAAASNETKRKGGTGGVPKWLKLPGKK</sequence>
<feature type="region of interest" description="Disordered" evidence="1">
    <location>
        <begin position="226"/>
        <end position="301"/>
    </location>
</feature>
<feature type="domain" description="UBX" evidence="2">
    <location>
        <begin position="354"/>
        <end position="436"/>
    </location>
</feature>
<feature type="compositionally biased region" description="Low complexity" evidence="1">
    <location>
        <begin position="288"/>
        <end position="299"/>
    </location>
</feature>
<dbReference type="GO" id="GO:0005737">
    <property type="term" value="C:cytoplasm"/>
    <property type="evidence" value="ECO:0007669"/>
    <property type="project" value="TreeGrafter"/>
</dbReference>
<dbReference type="CDD" id="cd17075">
    <property type="entry name" value="UBX1_UBXN9"/>
    <property type="match status" value="1"/>
</dbReference>
<dbReference type="PANTHER" id="PTHR46467">
    <property type="entry name" value="TETHER CONTAINING UBX DOMAIN FOR GLUT4"/>
    <property type="match status" value="1"/>
</dbReference>
<dbReference type="AlphaFoldDB" id="A0A443I2R6"/>
<reference evidence="3 4" key="1">
    <citation type="journal article" date="2018" name="Front. Microbiol.">
        <title>Genomic and genetic insights into a cosmopolitan fungus, Paecilomyces variotii (Eurotiales).</title>
        <authorList>
            <person name="Urquhart A.S."/>
            <person name="Mondo S.J."/>
            <person name="Makela M.R."/>
            <person name="Hane J.K."/>
            <person name="Wiebenga A."/>
            <person name="He G."/>
            <person name="Mihaltcheva S."/>
            <person name="Pangilinan J."/>
            <person name="Lipzen A."/>
            <person name="Barry K."/>
            <person name="de Vries R.P."/>
            <person name="Grigoriev I.V."/>
            <person name="Idnurm A."/>
        </authorList>
    </citation>
    <scope>NUCLEOTIDE SEQUENCE [LARGE SCALE GENOMIC DNA]</scope>
    <source>
        <strain evidence="3 4">CBS 101075</strain>
    </source>
</reference>
<feature type="region of interest" description="Disordered" evidence="1">
    <location>
        <begin position="471"/>
        <end position="513"/>
    </location>
</feature>
<keyword evidence="4" id="KW-1185">Reference proteome</keyword>
<evidence type="ECO:0000256" key="1">
    <source>
        <dbReference type="SAM" id="MobiDB-lite"/>
    </source>
</evidence>
<dbReference type="EMBL" id="RCNU01000002">
    <property type="protein sequence ID" value="RWQ98301.1"/>
    <property type="molecule type" value="Genomic_DNA"/>
</dbReference>
<dbReference type="CDD" id="cd16105">
    <property type="entry name" value="Ubl_ASPSCR1_like"/>
    <property type="match status" value="1"/>
</dbReference>
<dbReference type="GeneID" id="39598114"/>
<dbReference type="SUPFAM" id="SSF54236">
    <property type="entry name" value="Ubiquitin-like"/>
    <property type="match status" value="2"/>
</dbReference>
<dbReference type="GO" id="GO:0012506">
    <property type="term" value="C:vesicle membrane"/>
    <property type="evidence" value="ECO:0007669"/>
    <property type="project" value="TreeGrafter"/>
</dbReference>
<dbReference type="InterPro" id="IPR001012">
    <property type="entry name" value="UBX_dom"/>
</dbReference>
<comment type="caution">
    <text evidence="3">The sequence shown here is derived from an EMBL/GenBank/DDBJ whole genome shotgun (WGS) entry which is preliminary data.</text>
</comment>
<dbReference type="Pfam" id="PF00789">
    <property type="entry name" value="UBX"/>
    <property type="match status" value="1"/>
</dbReference>
<dbReference type="STRING" id="264951.A0A443I2R6"/>
<dbReference type="VEuPathDB" id="FungiDB:C8Q69DRAFT_442461"/>
<dbReference type="Pfam" id="PF11470">
    <property type="entry name" value="TUG-UBL1"/>
    <property type="match status" value="1"/>
</dbReference>
<dbReference type="Gene3D" id="3.10.20.90">
    <property type="entry name" value="Phosphatidylinositol 3-kinase Catalytic Subunit, Chain A, domain 1"/>
    <property type="match status" value="2"/>
</dbReference>
<dbReference type="PANTHER" id="PTHR46467:SF1">
    <property type="entry name" value="TETHER CONTAINING UBX DOMAIN FOR GLUT4"/>
    <property type="match status" value="1"/>
</dbReference>
<dbReference type="Proteomes" id="UP000283841">
    <property type="component" value="Unassembled WGS sequence"/>
</dbReference>
<feature type="compositionally biased region" description="Low complexity" evidence="1">
    <location>
        <begin position="261"/>
        <end position="277"/>
    </location>
</feature>
<gene>
    <name evidence="3" type="ORF">C8Q69DRAFT_442461</name>
</gene>
<accession>A0A443I2R6</accession>
<dbReference type="GO" id="GO:0006886">
    <property type="term" value="P:intracellular protein transport"/>
    <property type="evidence" value="ECO:0007669"/>
    <property type="project" value="TreeGrafter"/>
</dbReference>
<dbReference type="RefSeq" id="XP_028487946.1">
    <property type="nucleotide sequence ID" value="XM_028628837.1"/>
</dbReference>